<evidence type="ECO:0000259" key="6">
    <source>
        <dbReference type="PROSITE" id="PS50048"/>
    </source>
</evidence>
<evidence type="ECO:0000313" key="8">
    <source>
        <dbReference type="EMBL" id="PIS55682.1"/>
    </source>
</evidence>
<comment type="caution">
    <text evidence="8">The sequence shown here is derived from an EMBL/GenBank/DDBJ whole genome shotgun (WGS) entry which is preliminary data.</text>
</comment>
<dbReference type="InterPro" id="IPR001138">
    <property type="entry name" value="Zn2Cys6_DnaBD"/>
</dbReference>
<dbReference type="VEuPathDB" id="FungiDB:CJJ07_002700"/>
<dbReference type="VEuPathDB" id="FungiDB:QG37_06296"/>
<evidence type="ECO:0000256" key="3">
    <source>
        <dbReference type="ARBA" id="ARBA00023163"/>
    </source>
</evidence>
<dbReference type="VEuPathDB" id="FungiDB:B9J08_001786"/>
<feature type="compositionally biased region" description="Basic and acidic residues" evidence="5">
    <location>
        <begin position="579"/>
        <end position="589"/>
    </location>
</feature>
<keyword evidence="1" id="KW-0805">Transcription regulation</keyword>
<reference evidence="8" key="2">
    <citation type="submission" date="2017-11" db="EMBL/GenBank/DDBJ databases">
        <title>Candida auris genome assembly and annotation.</title>
        <authorList>
            <person name="Munoz J.F."/>
            <person name="Gade L.G."/>
            <person name="Chow N.A."/>
            <person name="Litvintseva A.P."/>
            <person name="Loparev V.N."/>
            <person name="Cuomo C.A."/>
        </authorList>
    </citation>
    <scope>NUCLEOTIDE SEQUENCE</scope>
    <source>
        <strain evidence="8">B8441</strain>
    </source>
</reference>
<dbReference type="CDD" id="cd00067">
    <property type="entry name" value="GAL4"/>
    <property type="match status" value="1"/>
</dbReference>
<feature type="region of interest" description="Disordered" evidence="5">
    <location>
        <begin position="579"/>
        <end position="605"/>
    </location>
</feature>
<dbReference type="VEuPathDB" id="FungiDB:CJI97_002447"/>
<feature type="region of interest" description="Disordered" evidence="5">
    <location>
        <begin position="178"/>
        <end position="198"/>
    </location>
</feature>
<feature type="region of interest" description="Disordered" evidence="5">
    <location>
        <begin position="531"/>
        <end position="551"/>
    </location>
</feature>
<name>A0A2H0ZZG9_CANAR</name>
<dbReference type="EMBL" id="PEKT03000001">
    <property type="protein sequence ID" value="KAK8441940.1"/>
    <property type="molecule type" value="Genomic_DNA"/>
</dbReference>
<organism evidence="8">
    <name type="scientific">Candidozyma auris</name>
    <name type="common">Yeast</name>
    <name type="synonym">Candida auris</name>
    <dbReference type="NCBI Taxonomy" id="498019"/>
    <lineage>
        <taxon>Eukaryota</taxon>
        <taxon>Fungi</taxon>
        <taxon>Dikarya</taxon>
        <taxon>Ascomycota</taxon>
        <taxon>Saccharomycotina</taxon>
        <taxon>Pichiomycetes</taxon>
        <taxon>Metschnikowiaceae</taxon>
        <taxon>Candidozyma</taxon>
    </lineage>
</organism>
<feature type="domain" description="Zn(2)-C6 fungal-type" evidence="6">
    <location>
        <begin position="24"/>
        <end position="52"/>
    </location>
</feature>
<dbReference type="AlphaFoldDB" id="A0A2H0ZZG9"/>
<dbReference type="Pfam" id="PF00172">
    <property type="entry name" value="Zn_clus"/>
    <property type="match status" value="1"/>
</dbReference>
<sequence length="831" mass="96716">MAQTASIVPTSSHGVKKRSRNFDGCWTCRLRKIKCDCTRPVCLRCQRAKLECKGYSIVLAWAPPLVIDKDNRLTSVNQKKQEGNALEKERLSSRRNVDLVEFPDSMKYETYAQLNAVVSQFDDVSKKMSRSMRYFNGPFGAFKFTDSPVLPEPIPISESAQISPVKRSIATSMDIDEISKSDSPELSSDSISEPIKNLDSDKLEPETSIFSKTDNTYVHYALLDSAKLTTLAIKGPKYKFSEQSMFHILYPNFFPNIDPDDWKPNMNVMLRYFKHSTSFPNGVEIHPLLTTATQQLNGSSMAFTRVVYERNQWDTYVLPLIKQILFELICEEFPTSNSWRTHHIPKDASDIPRALLLKNLRLGIMFMCLATSEFRRSSEFEKKNVNNDEKSYFMDDELKASIEMRKIGINILNYHLDEYDNNSRFPQIDNYETYLLLALLLQINLDDLFGVYENYELIFAIGDFLIKSRLKMVERKLTTLDKYLRSVFEILQIFYSSTQAVTLFNYEIPEKDRQQRYQDLDENYDLTKDLSDVESYDSTSEESDNLEGGERPKNIQVASAGISDEQQPFSFTVYFGEKRGSDRRRESKDSGQPPRRSMIHSSSSPIFPEVGDRSVYVSYGLPKSLLQLLHEVVQLTNHKRVFQTQHYFPRNFPRVCADVEDKILNWNVESYWKLYDNEFDTITNRATKNFPSSFHEGLYYNVMSVYNALKVYFKRLIPVSALHATQDYVRASLNAMEKLLKLSEESKAKNDPYSFLPSFWPLLICGCDIDIKSNEDLQIQCRKLWSHNIFRKHNYWRSKQMLFEVWKRRSEGEEVEFMDLVREWNVVLCLG</sequence>
<dbReference type="InterPro" id="IPR050675">
    <property type="entry name" value="OAF3"/>
</dbReference>
<dbReference type="EMBL" id="PEKT02000004">
    <property type="protein sequence ID" value="PIS55682.1"/>
    <property type="molecule type" value="Genomic_DNA"/>
</dbReference>
<proteinExistence type="predicted"/>
<dbReference type="Gene3D" id="4.10.240.10">
    <property type="entry name" value="Zn(2)-C6 fungal-type DNA-binding domain"/>
    <property type="match status" value="1"/>
</dbReference>
<dbReference type="SMART" id="SM00066">
    <property type="entry name" value="GAL4"/>
    <property type="match status" value="1"/>
</dbReference>
<keyword evidence="3" id="KW-0804">Transcription</keyword>
<dbReference type="GO" id="GO:0008270">
    <property type="term" value="F:zinc ion binding"/>
    <property type="evidence" value="ECO:0007669"/>
    <property type="project" value="InterPro"/>
</dbReference>
<reference evidence="7" key="4">
    <citation type="submission" date="2024-03" db="EMBL/GenBank/DDBJ databases">
        <title>Improved genome assembly of Candida auris strain B8441 and annotation of B11205.</title>
        <authorList>
            <person name="Cauldron N.C."/>
            <person name="Shea T."/>
            <person name="Cuomo C.A."/>
        </authorList>
    </citation>
    <scope>NUCLEOTIDE SEQUENCE</scope>
    <source>
        <strain evidence="7">B8441</strain>
    </source>
</reference>
<dbReference type="GO" id="GO:0003677">
    <property type="term" value="F:DNA binding"/>
    <property type="evidence" value="ECO:0007669"/>
    <property type="project" value="UniProtKB-KW"/>
</dbReference>
<dbReference type="Pfam" id="PF11951">
    <property type="entry name" value="Fungal_trans_2"/>
    <property type="match status" value="1"/>
</dbReference>
<dbReference type="InterPro" id="IPR021858">
    <property type="entry name" value="Fun_TF"/>
</dbReference>
<evidence type="ECO:0000256" key="1">
    <source>
        <dbReference type="ARBA" id="ARBA00023015"/>
    </source>
</evidence>
<evidence type="ECO:0000256" key="2">
    <source>
        <dbReference type="ARBA" id="ARBA00023125"/>
    </source>
</evidence>
<dbReference type="PANTHER" id="PTHR31069:SF32">
    <property type="entry name" value="ARGININE METABOLISM REGULATION PROTEIN II"/>
    <property type="match status" value="1"/>
</dbReference>
<feature type="compositionally biased region" description="Low complexity" evidence="5">
    <location>
        <begin position="184"/>
        <end position="195"/>
    </location>
</feature>
<dbReference type="VEuPathDB" id="FungiDB:CJI96_0000246"/>
<dbReference type="PROSITE" id="PS50048">
    <property type="entry name" value="ZN2_CY6_FUNGAL_2"/>
    <property type="match status" value="1"/>
</dbReference>
<dbReference type="PROSITE" id="PS00463">
    <property type="entry name" value="ZN2_CY6_FUNGAL_1"/>
    <property type="match status" value="1"/>
</dbReference>
<evidence type="ECO:0000313" key="7">
    <source>
        <dbReference type="EMBL" id="KAK8441940.1"/>
    </source>
</evidence>
<reference evidence="8 9" key="1">
    <citation type="journal article" date="2017" name="Clin. Infect. Dis.">
        <title>Simultaneous emergence of multidrug-resistant Candida auris on 3 continents confirmed by whole-genome sequencing and epidemiological analyses.</title>
        <authorList>
            <person name="Lockhart S.R."/>
            <person name="Etienne K.A."/>
            <person name="Vallabhaneni S."/>
            <person name="Farooqi J."/>
            <person name="Chowdhary A."/>
            <person name="Govender N.P."/>
            <person name="Colombo A.L."/>
            <person name="Calvo B."/>
            <person name="Cuomo C.A."/>
            <person name="Desjardins C.A."/>
            <person name="Berkow E.L."/>
            <person name="Castanheira M."/>
            <person name="Magobo R.E."/>
            <person name="Jabeen K."/>
            <person name="Asghar R.J."/>
            <person name="Meis J.F."/>
            <person name="Jackson B."/>
            <person name="Chiller T."/>
            <person name="Litvintseva A.P."/>
        </authorList>
    </citation>
    <scope>NUCLEOTIDE SEQUENCE [LARGE SCALE GENOMIC DNA]</scope>
    <source>
        <strain evidence="8 9">B8441</strain>
    </source>
</reference>
<keyword evidence="9" id="KW-1185">Reference proteome</keyword>
<dbReference type="Proteomes" id="UP000230249">
    <property type="component" value="Unassembled WGS sequence"/>
</dbReference>
<protein>
    <recommendedName>
        <fullName evidence="6">Zn(2)-C6 fungal-type domain-containing protein</fullName>
    </recommendedName>
</protein>
<dbReference type="OMA" id="NFPKICA"/>
<keyword evidence="2" id="KW-0238">DNA-binding</keyword>
<dbReference type="InterPro" id="IPR036864">
    <property type="entry name" value="Zn2-C6_fun-type_DNA-bd_sf"/>
</dbReference>
<reference evidence="7 9" key="3">
    <citation type="journal article" date="2018" name="Nat. Commun.">
        <title>Genomic insights into multidrug-resistance, mating and virulence in Candida auris and related emerging species.</title>
        <authorList>
            <person name="Munoz J.F."/>
            <person name="Gade L."/>
            <person name="Chow N.A."/>
            <person name="Loparev V.N."/>
            <person name="Juieng P."/>
            <person name="Berkow E.L."/>
            <person name="Farrer R.A."/>
            <person name="Litvintseva A.P."/>
            <person name="Cuomo C.A."/>
        </authorList>
    </citation>
    <scope>GENOME REANNOTATION</scope>
    <source>
        <strain evidence="7 9">B8441</strain>
    </source>
</reference>
<dbReference type="SUPFAM" id="SSF57701">
    <property type="entry name" value="Zn2/Cys6 DNA-binding domain"/>
    <property type="match status" value="1"/>
</dbReference>
<dbReference type="GO" id="GO:0000981">
    <property type="term" value="F:DNA-binding transcription factor activity, RNA polymerase II-specific"/>
    <property type="evidence" value="ECO:0007669"/>
    <property type="project" value="InterPro"/>
</dbReference>
<gene>
    <name evidence="8" type="ORF">B9J08_001786</name>
    <name evidence="7" type="ORF">B9J08_00256</name>
</gene>
<feature type="compositionally biased region" description="Acidic residues" evidence="5">
    <location>
        <begin position="532"/>
        <end position="547"/>
    </location>
</feature>
<evidence type="ECO:0000313" key="9">
    <source>
        <dbReference type="Proteomes" id="UP000230249"/>
    </source>
</evidence>
<evidence type="ECO:0000256" key="5">
    <source>
        <dbReference type="SAM" id="MobiDB-lite"/>
    </source>
</evidence>
<dbReference type="PANTHER" id="PTHR31069">
    <property type="entry name" value="OLEATE-ACTIVATED TRANSCRIPTION FACTOR 1-RELATED"/>
    <property type="match status" value="1"/>
</dbReference>
<dbReference type="VEuPathDB" id="FungiDB:CJJ09_001695"/>
<keyword evidence="4" id="KW-0539">Nucleus</keyword>
<evidence type="ECO:0000256" key="4">
    <source>
        <dbReference type="ARBA" id="ARBA00023242"/>
    </source>
</evidence>
<accession>A0A2H0ZZG9</accession>